<evidence type="ECO:0000313" key="2">
    <source>
        <dbReference type="EMBL" id="CAK9277510.1"/>
    </source>
</evidence>
<protein>
    <recommendedName>
        <fullName evidence="1">Dynein heavy chain C-terminal domain-containing protein</fullName>
    </recommendedName>
</protein>
<dbReference type="Gene3D" id="1.20.1270.280">
    <property type="match status" value="1"/>
</dbReference>
<dbReference type="InterPro" id="IPR041228">
    <property type="entry name" value="Dynein_C"/>
</dbReference>
<gene>
    <name evidence="2" type="ORF">CSSPJE1EN1_LOCUS22988</name>
</gene>
<name>A0ABP0XIT8_9BRYO</name>
<proteinExistence type="predicted"/>
<dbReference type="PANTHER" id="PTHR46961">
    <property type="entry name" value="DYNEIN HEAVY CHAIN 1, AXONEMAL-LIKE PROTEIN"/>
    <property type="match status" value="1"/>
</dbReference>
<keyword evidence="3" id="KW-1185">Reference proteome</keyword>
<dbReference type="InterPro" id="IPR026983">
    <property type="entry name" value="DHC"/>
</dbReference>
<reference evidence="2" key="1">
    <citation type="submission" date="2024-02" db="EMBL/GenBank/DDBJ databases">
        <authorList>
            <consortium name="ELIXIR-Norway"/>
            <consortium name="Elixir Norway"/>
        </authorList>
    </citation>
    <scope>NUCLEOTIDE SEQUENCE</scope>
</reference>
<dbReference type="PANTHER" id="PTHR46961:SF8">
    <property type="entry name" value="DYNEIN AXONEMAL HEAVY CHAIN 7"/>
    <property type="match status" value="1"/>
</dbReference>
<feature type="domain" description="Dynein heavy chain C-terminal" evidence="1">
    <location>
        <begin position="3"/>
        <end position="156"/>
    </location>
</feature>
<organism evidence="2 3">
    <name type="scientific">Sphagnum jensenii</name>
    <dbReference type="NCBI Taxonomy" id="128206"/>
    <lineage>
        <taxon>Eukaryota</taxon>
        <taxon>Viridiplantae</taxon>
        <taxon>Streptophyta</taxon>
        <taxon>Embryophyta</taxon>
        <taxon>Bryophyta</taxon>
        <taxon>Sphagnophytina</taxon>
        <taxon>Sphagnopsida</taxon>
        <taxon>Sphagnales</taxon>
        <taxon>Sphagnaceae</taxon>
        <taxon>Sphagnum</taxon>
    </lineage>
</organism>
<dbReference type="EMBL" id="OZ020103">
    <property type="protein sequence ID" value="CAK9277510.1"/>
    <property type="molecule type" value="Genomic_DNA"/>
</dbReference>
<dbReference type="Proteomes" id="UP001497444">
    <property type="component" value="Chromosome 8"/>
</dbReference>
<sequence>MLQQSSVGGAGGKSKEEVVLELSVEFATKLPAAFDIELAQYKYPVTYLESMNSVIHQEMIWFNRLTDVIRSSLVTVQKTLRGLVVMSADIDKLITNIFQSKMPVMWAPYSYPTMKPVSSYFQDLLDRLKMLQNWFDVGPPPRFWISGFYFTHAFLT</sequence>
<evidence type="ECO:0000313" key="3">
    <source>
        <dbReference type="Proteomes" id="UP001497444"/>
    </source>
</evidence>
<dbReference type="Pfam" id="PF18199">
    <property type="entry name" value="Dynein_C"/>
    <property type="match status" value="1"/>
</dbReference>
<evidence type="ECO:0000259" key="1">
    <source>
        <dbReference type="Pfam" id="PF18199"/>
    </source>
</evidence>
<accession>A0ABP0XIT8</accession>
<feature type="non-terminal residue" evidence="2">
    <location>
        <position position="156"/>
    </location>
</feature>